<dbReference type="EMBL" id="JAAVJF010000001">
    <property type="protein sequence ID" value="NYR15045.1"/>
    <property type="molecule type" value="Genomic_DNA"/>
</dbReference>
<feature type="domain" description="MCM C-terminal" evidence="2">
    <location>
        <begin position="288"/>
        <end position="347"/>
    </location>
</feature>
<dbReference type="InterPro" id="IPR036390">
    <property type="entry name" value="WH_DNA-bd_sf"/>
</dbReference>
<protein>
    <submittedName>
        <fullName evidence="3">ATP-binding protein</fullName>
    </submittedName>
</protein>
<name>A0A7L4P7L5_9CREN</name>
<accession>A0A7L4P7L5</accession>
<keyword evidence="3" id="KW-0547">Nucleotide-binding</keyword>
<dbReference type="Gene3D" id="1.10.8.60">
    <property type="match status" value="1"/>
</dbReference>
<evidence type="ECO:0000313" key="3">
    <source>
        <dbReference type="EMBL" id="NYR15045.1"/>
    </source>
</evidence>
<dbReference type="OMA" id="SEMPHPV"/>
<dbReference type="Gene3D" id="3.40.50.300">
    <property type="entry name" value="P-loop containing nucleotide triphosphate hydrolases"/>
    <property type="match status" value="1"/>
</dbReference>
<dbReference type="InterPro" id="IPR011579">
    <property type="entry name" value="ATPase_dom"/>
</dbReference>
<dbReference type="AlphaFoldDB" id="A0A7L4P7L5"/>
<dbReference type="GeneID" id="5056333"/>
<dbReference type="InterPro" id="IPR048907">
    <property type="entry name" value="WHD_MCM_arc"/>
</dbReference>
<dbReference type="SUPFAM" id="SSF52540">
    <property type="entry name" value="P-loop containing nucleoside triphosphate hydrolases"/>
    <property type="match status" value="1"/>
</dbReference>
<dbReference type="Pfam" id="PF21100">
    <property type="entry name" value="WHD_MCM"/>
    <property type="match status" value="1"/>
</dbReference>
<evidence type="ECO:0000259" key="1">
    <source>
        <dbReference type="Pfam" id="PF01637"/>
    </source>
</evidence>
<comment type="caution">
    <text evidence="3">The sequence shown here is derived from an EMBL/GenBank/DDBJ whole genome shotgun (WGS) entry which is preliminary data.</text>
</comment>
<dbReference type="PANTHER" id="PTHR34301">
    <property type="entry name" value="DNA-BINDING PROTEIN-RELATED"/>
    <property type="match status" value="1"/>
</dbReference>
<feature type="domain" description="ATPase" evidence="1">
    <location>
        <begin position="14"/>
        <end position="248"/>
    </location>
</feature>
<proteinExistence type="predicted"/>
<evidence type="ECO:0000313" key="4">
    <source>
        <dbReference type="Proteomes" id="UP000554766"/>
    </source>
</evidence>
<gene>
    <name evidence="3" type="ORF">HC235_03555</name>
</gene>
<sequence>MYFDPRPKTSREDLFDREEEVERIKALRAPITLVLGLRRAGKSSVILVAASEMPHPVVYIDARRFEAEPYLTFKHVAEALGEALAQPMRRFPKLREYLKNVNGISVAGFEVKISWRERGSLVEVLEWLNRWAEENGRKAVVVIDEAQELTKLKGYNLLKLLAYSYDNLRNVYYVMSGSKMGLLKKFLKLEDAGSPLYGRYMEVVELRPFTLEEAKRFLEEGCRQYGVPPPDAEKVYRAVGGLPGWLTYFGYTYVSVRDEEESIRQTVSYAVDLIKQEFAHFLEGKWAAEKRYRVIMEAAAECAAWSELKRAVEASEGRRINDAEITRLLKNLVDYGFLEKRGDLYCPPDPLIAAAFRKKYR</sequence>
<organism evidence="3 4">
    <name type="scientific">Pyrobaculum arsenaticum</name>
    <dbReference type="NCBI Taxonomy" id="121277"/>
    <lineage>
        <taxon>Archaea</taxon>
        <taxon>Thermoproteota</taxon>
        <taxon>Thermoprotei</taxon>
        <taxon>Thermoproteales</taxon>
        <taxon>Thermoproteaceae</taxon>
        <taxon>Pyrobaculum</taxon>
    </lineage>
</organism>
<dbReference type="GO" id="GO:0005524">
    <property type="term" value="F:ATP binding"/>
    <property type="evidence" value="ECO:0007669"/>
    <property type="project" value="UniProtKB-KW"/>
</dbReference>
<dbReference type="PANTHER" id="PTHR34301:SF8">
    <property type="entry name" value="ATPASE DOMAIN-CONTAINING PROTEIN"/>
    <property type="match status" value="1"/>
</dbReference>
<dbReference type="SUPFAM" id="SSF46785">
    <property type="entry name" value="Winged helix' DNA-binding domain"/>
    <property type="match status" value="1"/>
</dbReference>
<dbReference type="Proteomes" id="UP000554766">
    <property type="component" value="Unassembled WGS sequence"/>
</dbReference>
<dbReference type="InterPro" id="IPR027417">
    <property type="entry name" value="P-loop_NTPase"/>
</dbReference>
<keyword evidence="4" id="KW-1185">Reference proteome</keyword>
<dbReference type="RefSeq" id="WP_011899893.1">
    <property type="nucleotide sequence ID" value="NZ_JAAVJF010000001.1"/>
</dbReference>
<dbReference type="Gene3D" id="1.10.10.10">
    <property type="entry name" value="Winged helix-like DNA-binding domain superfamily/Winged helix DNA-binding domain"/>
    <property type="match status" value="1"/>
</dbReference>
<keyword evidence="3" id="KW-0067">ATP-binding</keyword>
<reference evidence="3 4" key="1">
    <citation type="journal article" date="2020" name="Nat. Commun.">
        <title>The structures of two archaeal type IV pili illuminate evolutionary relationships.</title>
        <authorList>
            <person name="Wang F."/>
            <person name="Baquero D.P."/>
            <person name="Su Z."/>
            <person name="Beltran L.C."/>
            <person name="Prangishvili D."/>
            <person name="Krupovic M."/>
            <person name="Egelman E.H."/>
        </authorList>
    </citation>
    <scope>NUCLEOTIDE SEQUENCE [LARGE SCALE GENOMIC DNA]</scope>
    <source>
        <strain evidence="3 4">2GA</strain>
    </source>
</reference>
<dbReference type="Pfam" id="PF01637">
    <property type="entry name" value="ATPase_2"/>
    <property type="match status" value="1"/>
</dbReference>
<evidence type="ECO:0000259" key="2">
    <source>
        <dbReference type="Pfam" id="PF21100"/>
    </source>
</evidence>
<dbReference type="InterPro" id="IPR036388">
    <property type="entry name" value="WH-like_DNA-bd_sf"/>
</dbReference>